<dbReference type="InterPro" id="IPR012668">
    <property type="entry name" value="CHP02466"/>
</dbReference>
<dbReference type="NCBIfam" id="TIGR02466">
    <property type="entry name" value="TIGR02466 family protein"/>
    <property type="match status" value="1"/>
</dbReference>
<dbReference type="Gene3D" id="2.60.120.620">
    <property type="entry name" value="q2cbj1_9rhob like domain"/>
    <property type="match status" value="1"/>
</dbReference>
<accession>A0AAU7N486</accession>
<name>A0AAU7N486_9VIRU</name>
<proteinExistence type="predicted"/>
<sequence length="193" mass="22621">MLNRELWFPTPVYYGEVDVTGCESKCMEYEKPKSEFQDNGYSDNMQKDPQFKELFDDILKESQHVFNENYDTRKGGFKILNAWVNITKAEEFHKLHVHPNADYSGCVYIKTPENCGNIFFEDPNFIAKMDMMNLNNMQRTVVNIPTVEYTPTVGKLLFFPNWLRHSVLQNHSGETRISIAFNLALDFKDKLIR</sequence>
<evidence type="ECO:0000313" key="1">
    <source>
        <dbReference type="EMBL" id="XBQ68779.1"/>
    </source>
</evidence>
<organism evidence="1">
    <name type="scientific">Nitrosopumivirus cobalaminus</name>
    <dbReference type="NCBI Taxonomy" id="3158414"/>
    <lineage>
        <taxon>Viruses</taxon>
    </lineage>
</organism>
<dbReference type="Pfam" id="PF13759">
    <property type="entry name" value="2OG-FeII_Oxy_5"/>
    <property type="match status" value="1"/>
</dbReference>
<dbReference type="SUPFAM" id="SSF51197">
    <property type="entry name" value="Clavaminate synthase-like"/>
    <property type="match status" value="1"/>
</dbReference>
<gene>
    <name evidence="1" type="ORF">ZGOWGMRN_CDS_0045</name>
</gene>
<reference evidence="1" key="1">
    <citation type="submission" date="2024-05" db="EMBL/GenBank/DDBJ databases">
        <title>The simplest Porifera holobiont: glass sponge Aphrocallistes beatrix thrives with only two symbionts.</title>
        <authorList>
            <person name="N Garritano A."/>
            <person name="A Allen M."/>
            <person name="Thomas T."/>
        </authorList>
    </citation>
    <scope>NUCLEOTIDE SEQUENCE</scope>
    <source>
        <strain evidence="1">AB1</strain>
    </source>
</reference>
<dbReference type="EMBL" id="PP848464">
    <property type="protein sequence ID" value="XBQ68779.1"/>
    <property type="molecule type" value="Genomic_DNA"/>
</dbReference>
<protein>
    <submittedName>
        <fullName evidence="1">2OG-Fe(II) oxygenase</fullName>
    </submittedName>
</protein>